<dbReference type="PANTHER" id="PTHR12953">
    <property type="entry name" value="MEMBRANE PROTEIN CH1 RELATED"/>
    <property type="match status" value="1"/>
</dbReference>
<dbReference type="EMBL" id="JAUCMV010000004">
    <property type="protein sequence ID" value="KAK0404474.1"/>
    <property type="molecule type" value="Genomic_DNA"/>
</dbReference>
<dbReference type="GO" id="GO:0034975">
    <property type="term" value="P:protein folding in endoplasmic reticulum"/>
    <property type="evidence" value="ECO:0007669"/>
    <property type="project" value="TreeGrafter"/>
</dbReference>
<feature type="domain" description="SUN" evidence="8">
    <location>
        <begin position="154"/>
        <end position="312"/>
    </location>
</feature>
<keyword evidence="5" id="KW-0175">Coiled coil</keyword>
<gene>
    <name evidence="9" type="ORF">QR680_017468</name>
</gene>
<dbReference type="Pfam" id="PF07738">
    <property type="entry name" value="Sad1_UNC"/>
    <property type="match status" value="1"/>
</dbReference>
<keyword evidence="4 7" id="KW-0472">Membrane</keyword>
<evidence type="ECO:0000256" key="3">
    <source>
        <dbReference type="ARBA" id="ARBA00022989"/>
    </source>
</evidence>
<sequence length="778" mass="86268">MSSDAGNVGAEEESVRFLSEEDILLENDAEKSQSQTLGEDGDLFDLSDEQVIECSIFPPSSTSGFLDLVTKRSSGICSWSDLPASFAAPAAKWKEANASATVSSEIIEPPIATFDEWSKERLKLKPRALNLDLGAQSANGHSRLPGEDAAGKFREARISSASTPDTHPQRNYASKECGAKVLYSNPEMQNRGAVLNDKERDQYLRNPCVAATNKFLIVELCETIQVTRVQLANFELFSSGPQDFRISVAERSPTAEWLTIGEFKAGDNRELQTFAVSNNRVYSKFIRIELLTHYGSEHYCTLSVLRTYGISMVDEYEAEAAALGSVTETVMKKAPEISEAAKQATKPVVRETEKTDIENSSDNIVNKVVVGTIGGLKSAIKTAFSWHGFGAEKVQNTSKPKLLERCWTCTSKRPKESLWMCYVFANYISSGAQRSGHSMRSLTFESAQSQFLKIVTFSRQCKADTVAARIPSVKNVSPSAPPARMIFVPNEHDGPLPASSTNHKESVFLKLNKRITSLELNMSLSSEYLSELSRRYVQQTEDMKKQQDRVLRSSEEAAVKVVQGVREALLSEIKQLRVQMAALTKNLEILRDAATTTTAEVARRTPKEHQEENDAEDGCDIDDENAECATLTSEPPLGYFQVPDHLWTTSQLVCILVVLQAFSLFVFYSFNGVRSTKNDDEIARIRQLEEKLAELTQQSPDLPEAEEAIAPTGLSANQRKRLRKKLKQQQKKHEEWDNSSSLAASTTTGTRCPSDHSGDEIENVDSGGWNVVRKHKKG</sequence>
<evidence type="ECO:0000256" key="1">
    <source>
        <dbReference type="ARBA" id="ARBA00004308"/>
    </source>
</evidence>
<proteinExistence type="predicted"/>
<dbReference type="AlphaFoldDB" id="A0AA39HFP1"/>
<evidence type="ECO:0000256" key="4">
    <source>
        <dbReference type="ARBA" id="ARBA00023136"/>
    </source>
</evidence>
<reference evidence="9" key="1">
    <citation type="submission" date="2023-06" db="EMBL/GenBank/DDBJ databases">
        <title>Genomic analysis of the entomopathogenic nematode Steinernema hermaphroditum.</title>
        <authorList>
            <person name="Schwarz E.M."/>
            <person name="Heppert J.K."/>
            <person name="Baniya A."/>
            <person name="Schwartz H.T."/>
            <person name="Tan C.-H."/>
            <person name="Antoshechkin I."/>
            <person name="Sternberg P.W."/>
            <person name="Goodrich-Blair H."/>
            <person name="Dillman A.R."/>
        </authorList>
    </citation>
    <scope>NUCLEOTIDE SEQUENCE</scope>
    <source>
        <strain evidence="9">PS9179</strain>
        <tissue evidence="9">Whole animal</tissue>
    </source>
</reference>
<comment type="subcellular location">
    <subcellularLocation>
        <location evidence="1">Endomembrane system</location>
    </subcellularLocation>
</comment>
<dbReference type="GO" id="GO:0005737">
    <property type="term" value="C:cytoplasm"/>
    <property type="evidence" value="ECO:0007669"/>
    <property type="project" value="TreeGrafter"/>
</dbReference>
<keyword evidence="2 7" id="KW-0812">Transmembrane</keyword>
<comment type="caution">
    <text evidence="9">The sequence shown here is derived from an EMBL/GenBank/DDBJ whole genome shotgun (WGS) entry which is preliminary data.</text>
</comment>
<evidence type="ECO:0000256" key="6">
    <source>
        <dbReference type="SAM" id="MobiDB-lite"/>
    </source>
</evidence>
<dbReference type="GO" id="GO:0012505">
    <property type="term" value="C:endomembrane system"/>
    <property type="evidence" value="ECO:0007669"/>
    <property type="project" value="UniProtKB-SubCell"/>
</dbReference>
<evidence type="ECO:0000259" key="8">
    <source>
        <dbReference type="PROSITE" id="PS51469"/>
    </source>
</evidence>
<organism evidence="9 10">
    <name type="scientific">Steinernema hermaphroditum</name>
    <dbReference type="NCBI Taxonomy" id="289476"/>
    <lineage>
        <taxon>Eukaryota</taxon>
        <taxon>Metazoa</taxon>
        <taxon>Ecdysozoa</taxon>
        <taxon>Nematoda</taxon>
        <taxon>Chromadorea</taxon>
        <taxon>Rhabditida</taxon>
        <taxon>Tylenchina</taxon>
        <taxon>Panagrolaimomorpha</taxon>
        <taxon>Strongyloidoidea</taxon>
        <taxon>Steinernematidae</taxon>
        <taxon>Steinernema</taxon>
    </lineage>
</organism>
<dbReference type="Gene3D" id="2.60.120.260">
    <property type="entry name" value="Galactose-binding domain-like"/>
    <property type="match status" value="1"/>
</dbReference>
<protein>
    <recommendedName>
        <fullName evidence="8">SUN domain-containing protein</fullName>
    </recommendedName>
</protein>
<evidence type="ECO:0000313" key="10">
    <source>
        <dbReference type="Proteomes" id="UP001175271"/>
    </source>
</evidence>
<dbReference type="PANTHER" id="PTHR12953:SF0">
    <property type="entry name" value="SUN DOMAIN-CONTAINING OSSIFICATION FACTOR"/>
    <property type="match status" value="1"/>
</dbReference>
<dbReference type="InterPro" id="IPR045120">
    <property type="entry name" value="Suco/Slp1-like"/>
</dbReference>
<evidence type="ECO:0000256" key="7">
    <source>
        <dbReference type="SAM" id="Phobius"/>
    </source>
</evidence>
<dbReference type="GO" id="GO:0016020">
    <property type="term" value="C:membrane"/>
    <property type="evidence" value="ECO:0007669"/>
    <property type="project" value="InterPro"/>
</dbReference>
<evidence type="ECO:0000256" key="2">
    <source>
        <dbReference type="ARBA" id="ARBA00022692"/>
    </source>
</evidence>
<feature type="region of interest" description="Disordered" evidence="6">
    <location>
        <begin position="696"/>
        <end position="778"/>
    </location>
</feature>
<accession>A0AA39HFP1</accession>
<keyword evidence="10" id="KW-1185">Reference proteome</keyword>
<dbReference type="InterPro" id="IPR012919">
    <property type="entry name" value="SUN_dom"/>
</dbReference>
<evidence type="ECO:0000313" key="9">
    <source>
        <dbReference type="EMBL" id="KAK0404474.1"/>
    </source>
</evidence>
<dbReference type="Proteomes" id="UP001175271">
    <property type="component" value="Unassembled WGS sequence"/>
</dbReference>
<feature type="coiled-coil region" evidence="5">
    <location>
        <begin position="529"/>
        <end position="593"/>
    </location>
</feature>
<feature type="compositionally biased region" description="Low complexity" evidence="6">
    <location>
        <begin position="739"/>
        <end position="750"/>
    </location>
</feature>
<name>A0AA39HFP1_9BILA</name>
<evidence type="ECO:0000256" key="5">
    <source>
        <dbReference type="SAM" id="Coils"/>
    </source>
</evidence>
<dbReference type="PROSITE" id="PS51469">
    <property type="entry name" value="SUN"/>
    <property type="match status" value="1"/>
</dbReference>
<feature type="transmembrane region" description="Helical" evidence="7">
    <location>
        <begin position="646"/>
        <end position="668"/>
    </location>
</feature>
<feature type="compositionally biased region" description="Basic residues" evidence="6">
    <location>
        <begin position="718"/>
        <end position="730"/>
    </location>
</feature>
<keyword evidence="3 7" id="KW-1133">Transmembrane helix</keyword>